<reference evidence="3 4" key="1">
    <citation type="journal article" date="2015" name="Genome Biol. Evol.">
        <title>Comparative Genomics of a Bacterivorous Green Alga Reveals Evolutionary Causalities and Consequences of Phago-Mixotrophic Mode of Nutrition.</title>
        <authorList>
            <person name="Burns J.A."/>
            <person name="Paasch A."/>
            <person name="Narechania A."/>
            <person name="Kim E."/>
        </authorList>
    </citation>
    <scope>NUCLEOTIDE SEQUENCE [LARGE SCALE GENOMIC DNA]</scope>
    <source>
        <strain evidence="3 4">PLY_AMNH</strain>
    </source>
</reference>
<feature type="transmembrane region" description="Helical" evidence="2">
    <location>
        <begin position="288"/>
        <end position="307"/>
    </location>
</feature>
<feature type="transmembrane region" description="Helical" evidence="2">
    <location>
        <begin position="129"/>
        <end position="147"/>
    </location>
</feature>
<name>A0AAE0LFE0_9CHLO</name>
<keyword evidence="2" id="KW-0472">Membrane</keyword>
<evidence type="ECO:0000256" key="1">
    <source>
        <dbReference type="ARBA" id="ARBA00005773"/>
    </source>
</evidence>
<dbReference type="Proteomes" id="UP001190700">
    <property type="component" value="Unassembled WGS sequence"/>
</dbReference>
<dbReference type="InterPro" id="IPR002666">
    <property type="entry name" value="Folate_carrier"/>
</dbReference>
<proteinExistence type="inferred from homology"/>
<dbReference type="Pfam" id="PF01770">
    <property type="entry name" value="Folate_carrier"/>
    <property type="match status" value="2"/>
</dbReference>
<keyword evidence="2" id="KW-1133">Transmembrane helix</keyword>
<comment type="similarity">
    <text evidence="1">Belongs to the reduced folate carrier (RFC) transporter (TC 2.A.48) family.</text>
</comment>
<evidence type="ECO:0000313" key="4">
    <source>
        <dbReference type="Proteomes" id="UP001190700"/>
    </source>
</evidence>
<comment type="caution">
    <text evidence="3">The sequence shown here is derived from an EMBL/GenBank/DDBJ whole genome shotgun (WGS) entry which is preliminary data.</text>
</comment>
<dbReference type="EMBL" id="LGRX02003159">
    <property type="protein sequence ID" value="KAK3282770.1"/>
    <property type="molecule type" value="Genomic_DNA"/>
</dbReference>
<dbReference type="GO" id="GO:0005886">
    <property type="term" value="C:plasma membrane"/>
    <property type="evidence" value="ECO:0007669"/>
    <property type="project" value="TreeGrafter"/>
</dbReference>
<feature type="transmembrane region" description="Helical" evidence="2">
    <location>
        <begin position="72"/>
        <end position="92"/>
    </location>
</feature>
<feature type="transmembrane region" description="Helical" evidence="2">
    <location>
        <begin position="159"/>
        <end position="180"/>
    </location>
</feature>
<dbReference type="PANTHER" id="PTHR10686:SF18">
    <property type="entry name" value="IP11787P-RELATED"/>
    <property type="match status" value="1"/>
</dbReference>
<keyword evidence="2" id="KW-0812">Transmembrane</keyword>
<feature type="transmembrane region" description="Helical" evidence="2">
    <location>
        <begin position="406"/>
        <end position="429"/>
    </location>
</feature>
<dbReference type="SUPFAM" id="SSF103473">
    <property type="entry name" value="MFS general substrate transporter"/>
    <property type="match status" value="1"/>
</dbReference>
<protein>
    <submittedName>
        <fullName evidence="3">Uncharacterized protein</fullName>
    </submittedName>
</protein>
<keyword evidence="4" id="KW-1185">Reference proteome</keyword>
<organism evidence="3 4">
    <name type="scientific">Cymbomonas tetramitiformis</name>
    <dbReference type="NCBI Taxonomy" id="36881"/>
    <lineage>
        <taxon>Eukaryota</taxon>
        <taxon>Viridiplantae</taxon>
        <taxon>Chlorophyta</taxon>
        <taxon>Pyramimonadophyceae</taxon>
        <taxon>Pyramimonadales</taxon>
        <taxon>Pyramimonadaceae</taxon>
        <taxon>Cymbomonas</taxon>
    </lineage>
</organism>
<sequence>MQARGIDLSVPGPHLEDQEQRVVKSIFEWEQYRLMFALSTVGLCVNCQPSEPYLTQFLEEEKNLTSEQLNTAVWPFYTYGSFASLLFVGCAVETMGYKPVILFGLLCRESTRLLLLFGSSLPLMSLMQMTYASASAVNAVYFAYAYCVMDPRYFQQATACMHASFHIGNIFGSVLGQVLYDHTPVKHNLDVLFYLSWGFTSLGVLCFFILLPRQRNPSPPSAFQLLRHEGFQVVLTQLRGMYAHAIILLWSLWWLMGFGASNIITNYYQTQFYDIESDGDFGTVEALIELFSALGSVLPALLPAVLLTRPKASLIILCSTSGAAAAMWYLSTLLQDSIFYSYAFNIVGLGLFNFQYSFASAAIALAVQSQDSPRYALLFTFNSFVALGAACLVQGVAAIMELDTDGFYCIAAAQMASLVLLAPTIHVLWNRLSNSGRIEYSTIGEEQLMQE</sequence>
<evidence type="ECO:0000313" key="3">
    <source>
        <dbReference type="EMBL" id="KAK3282770.1"/>
    </source>
</evidence>
<feature type="transmembrane region" description="Helical" evidence="2">
    <location>
        <begin position="245"/>
        <end position="268"/>
    </location>
</feature>
<dbReference type="InterPro" id="IPR036259">
    <property type="entry name" value="MFS_trans_sf"/>
</dbReference>
<dbReference type="PANTHER" id="PTHR10686">
    <property type="entry name" value="FOLATE TRANSPORTER"/>
    <property type="match status" value="1"/>
</dbReference>
<dbReference type="GO" id="GO:0090482">
    <property type="term" value="F:vitamin transmembrane transporter activity"/>
    <property type="evidence" value="ECO:0007669"/>
    <property type="project" value="InterPro"/>
</dbReference>
<feature type="transmembrane region" description="Helical" evidence="2">
    <location>
        <begin position="379"/>
        <end position="400"/>
    </location>
</feature>
<accession>A0AAE0LFE0</accession>
<dbReference type="Gene3D" id="1.20.1250.20">
    <property type="entry name" value="MFS general substrate transporter like domains"/>
    <property type="match status" value="1"/>
</dbReference>
<feature type="transmembrane region" description="Helical" evidence="2">
    <location>
        <begin position="342"/>
        <end position="367"/>
    </location>
</feature>
<dbReference type="AlphaFoldDB" id="A0AAE0LFE0"/>
<evidence type="ECO:0000256" key="2">
    <source>
        <dbReference type="SAM" id="Phobius"/>
    </source>
</evidence>
<gene>
    <name evidence="3" type="ORF">CYMTET_9497</name>
</gene>
<feature type="transmembrane region" description="Helical" evidence="2">
    <location>
        <begin position="314"/>
        <end position="330"/>
    </location>
</feature>
<feature type="transmembrane region" description="Helical" evidence="2">
    <location>
        <begin position="192"/>
        <end position="211"/>
    </location>
</feature>